<evidence type="ECO:0000313" key="2">
    <source>
        <dbReference type="Proteomes" id="UP000464754"/>
    </source>
</evidence>
<dbReference type="SFLD" id="SFLDS00003">
    <property type="entry name" value="Haloacid_Dehalogenase"/>
    <property type="match status" value="1"/>
</dbReference>
<dbReference type="RefSeq" id="WP_118277883.1">
    <property type="nucleotide sequence ID" value="NZ_AP019695.1"/>
</dbReference>
<keyword evidence="2" id="KW-1185">Reference proteome</keyword>
<dbReference type="SUPFAM" id="SSF56784">
    <property type="entry name" value="HAD-like"/>
    <property type="match status" value="1"/>
</dbReference>
<dbReference type="InterPro" id="IPR036412">
    <property type="entry name" value="HAD-like_sf"/>
</dbReference>
<dbReference type="GO" id="GO:0000287">
    <property type="term" value="F:magnesium ion binding"/>
    <property type="evidence" value="ECO:0007669"/>
    <property type="project" value="TreeGrafter"/>
</dbReference>
<dbReference type="GO" id="GO:0016791">
    <property type="term" value="F:phosphatase activity"/>
    <property type="evidence" value="ECO:0007669"/>
    <property type="project" value="UniProtKB-ARBA"/>
</dbReference>
<evidence type="ECO:0000313" key="1">
    <source>
        <dbReference type="EMBL" id="BBK22251.1"/>
    </source>
</evidence>
<dbReference type="SFLD" id="SFLDG01140">
    <property type="entry name" value="C2.B:_Phosphomannomutase_and_P"/>
    <property type="match status" value="1"/>
</dbReference>
<gene>
    <name evidence="1" type="ORF">Aargi30884_11540</name>
</gene>
<dbReference type="EMBL" id="AP019695">
    <property type="protein sequence ID" value="BBK22251.1"/>
    <property type="molecule type" value="Genomic_DNA"/>
</dbReference>
<dbReference type="Gene3D" id="3.40.50.1000">
    <property type="entry name" value="HAD superfamily/HAD-like"/>
    <property type="match status" value="1"/>
</dbReference>
<dbReference type="Gene3D" id="3.30.1240.10">
    <property type="match status" value="1"/>
</dbReference>
<protein>
    <submittedName>
        <fullName evidence="1">Haloacid dehalogenase</fullName>
    </submittedName>
</protein>
<reference evidence="2" key="1">
    <citation type="submission" date="2019-05" db="EMBL/GenBank/DDBJ databases">
        <title>Complete genome sequencing of Absiella argi strain JCM 30884.</title>
        <authorList>
            <person name="Sakamoto M."/>
            <person name="Murakami T."/>
            <person name="Mori H."/>
        </authorList>
    </citation>
    <scope>NUCLEOTIDE SEQUENCE [LARGE SCALE GENOMIC DNA]</scope>
    <source>
        <strain evidence="2">JCM 30884</strain>
    </source>
</reference>
<dbReference type="PANTHER" id="PTHR10000:SF25">
    <property type="entry name" value="PHOSPHATASE YKRA-RELATED"/>
    <property type="match status" value="1"/>
</dbReference>
<organism evidence="1 2">
    <name type="scientific">Amedibacterium intestinale</name>
    <dbReference type="NCBI Taxonomy" id="2583452"/>
    <lineage>
        <taxon>Bacteria</taxon>
        <taxon>Bacillati</taxon>
        <taxon>Bacillota</taxon>
        <taxon>Erysipelotrichia</taxon>
        <taxon>Erysipelotrichales</taxon>
        <taxon>Erysipelotrichaceae</taxon>
        <taxon>Amedibacterium</taxon>
    </lineage>
</organism>
<name>A0A6N4TI41_9FIRM</name>
<dbReference type="InterPro" id="IPR006379">
    <property type="entry name" value="HAD-SF_hydro_IIB"/>
</dbReference>
<dbReference type="NCBIfam" id="TIGR01484">
    <property type="entry name" value="HAD-SF-IIB"/>
    <property type="match status" value="1"/>
</dbReference>
<dbReference type="InterPro" id="IPR023214">
    <property type="entry name" value="HAD_sf"/>
</dbReference>
<accession>A0A6N4TI41</accession>
<dbReference type="NCBIfam" id="TIGR00099">
    <property type="entry name" value="Cof-subfamily"/>
    <property type="match status" value="1"/>
</dbReference>
<dbReference type="PANTHER" id="PTHR10000">
    <property type="entry name" value="PHOSPHOSERINE PHOSPHATASE"/>
    <property type="match status" value="1"/>
</dbReference>
<sequence>MIKGLVLYDYDGTLVDERDEIYEPTVKTKKAISLLQDKGYLCVLATGRALSYIPQEARNLSLDGYVTCNGAYATIHGKEIHKVIFDEAELRKLIEYTMKEDVNFILEGNSFCYVQDMEDREYLHFIENFKIPLDNFVQYKDLKQVKDKISKITLICKDKNHLEEAIKRLENHYQICRHRNCNSFDLGYKQVHKGVGAKAIMDYYHIDYKNTYAFGDGDNDVELLRDVRHGIAMRKHDPKLDAVCCMVTGTVKEEGIYEALKKLEVI</sequence>
<dbReference type="InterPro" id="IPR000150">
    <property type="entry name" value="Cof"/>
</dbReference>
<dbReference type="KEGG" id="aarg:Aargi30884_11540"/>
<dbReference type="GO" id="GO:0005829">
    <property type="term" value="C:cytosol"/>
    <property type="evidence" value="ECO:0007669"/>
    <property type="project" value="TreeGrafter"/>
</dbReference>
<dbReference type="Proteomes" id="UP000464754">
    <property type="component" value="Chromosome"/>
</dbReference>
<proteinExistence type="predicted"/>
<dbReference type="AlphaFoldDB" id="A0A6N4TI41"/>
<dbReference type="Pfam" id="PF08282">
    <property type="entry name" value="Hydrolase_3"/>
    <property type="match status" value="1"/>
</dbReference>